<dbReference type="EMBL" id="CAXIXY010000007">
    <property type="protein sequence ID" value="CAL2093317.1"/>
    <property type="molecule type" value="Genomic_DNA"/>
</dbReference>
<protein>
    <submittedName>
        <fullName evidence="1">Uncharacterized protein</fullName>
    </submittedName>
</protein>
<comment type="caution">
    <text evidence="1">The sequence shown here is derived from an EMBL/GenBank/DDBJ whole genome shotgun (WGS) entry which is preliminary data.</text>
</comment>
<evidence type="ECO:0000313" key="2">
    <source>
        <dbReference type="Proteomes" id="UP001497416"/>
    </source>
</evidence>
<evidence type="ECO:0000313" key="1">
    <source>
        <dbReference type="EMBL" id="CAL2093317.1"/>
    </source>
</evidence>
<name>A0ABM9P5K4_9FLAO</name>
<keyword evidence="2" id="KW-1185">Reference proteome</keyword>
<gene>
    <name evidence="1" type="ORF">T190607A01A_50180</name>
</gene>
<accession>A0ABM9P5K4</accession>
<dbReference type="RefSeq" id="WP_348713591.1">
    <property type="nucleotide sequence ID" value="NZ_CAXIXY010000007.1"/>
</dbReference>
<dbReference type="Proteomes" id="UP001497416">
    <property type="component" value="Unassembled WGS sequence"/>
</dbReference>
<proteinExistence type="predicted"/>
<reference evidence="1 2" key="1">
    <citation type="submission" date="2024-05" db="EMBL/GenBank/DDBJ databases">
        <authorList>
            <person name="Duchaud E."/>
        </authorList>
    </citation>
    <scope>NUCLEOTIDE SEQUENCE [LARGE SCALE GENOMIC DNA]</scope>
    <source>
        <strain evidence="1">Ena-SAMPLE-TAB-13-05-2024-13:56:06:370-140302</strain>
    </source>
</reference>
<sequence length="97" mass="11235">MEDFKLDDNKDLSFNKGDLNIDNTDQQNIELILLSHKGSFKEFPILGVGITDYLKSPEIISRLRLENEISNQLEYDNFEIKEVDVNNLENIVIDGNY</sequence>
<organism evidence="1 2">
    <name type="scientific">Tenacibaculum platacis</name>
    <dbReference type="NCBI Taxonomy" id="3137852"/>
    <lineage>
        <taxon>Bacteria</taxon>
        <taxon>Pseudomonadati</taxon>
        <taxon>Bacteroidota</taxon>
        <taxon>Flavobacteriia</taxon>
        <taxon>Flavobacteriales</taxon>
        <taxon>Flavobacteriaceae</taxon>
        <taxon>Tenacibaculum</taxon>
    </lineage>
</organism>